<keyword evidence="2 7" id="KW-0812">Transmembrane</keyword>
<evidence type="ECO:0000256" key="6">
    <source>
        <dbReference type="ARBA" id="ARBA00023310"/>
    </source>
</evidence>
<dbReference type="InterPro" id="IPR003319">
    <property type="entry name" value="YMF19-like_N"/>
</dbReference>
<dbReference type="EMBL" id="MT747832">
    <property type="protein sequence ID" value="QWE51018.1"/>
    <property type="molecule type" value="Genomic_DNA"/>
</dbReference>
<dbReference type="GO" id="GO:0031966">
    <property type="term" value="C:mitochondrial membrane"/>
    <property type="evidence" value="ECO:0007669"/>
    <property type="project" value="UniProtKB-SubCell"/>
</dbReference>
<reference evidence="9" key="1">
    <citation type="journal article" date="2021" name="Eur. J. Phycol.">
        <title>High-throughput sequencing of the kelp Alaria (Phaeophyceae) reveals epi-endobiotic associations, including a likely phaeophycean parasite.</title>
        <authorList>
            <person name="Bringloe T.T."/>
            <person name="Sauermann R."/>
            <person name="Krause-Jensen D."/>
            <person name="Olesen B."/>
            <person name="Klimova A."/>
            <person name="Klochkova T.A."/>
            <person name="Verbruggen H."/>
        </authorList>
    </citation>
    <scope>NUCLEOTIDE SEQUENCE</scope>
</reference>
<gene>
    <name evidence="9" type="primary">atp8</name>
</gene>
<keyword evidence="5 7" id="KW-0472">Membrane</keyword>
<evidence type="ECO:0000256" key="2">
    <source>
        <dbReference type="ARBA" id="ARBA00022692"/>
    </source>
</evidence>
<sequence length="50" mass="6048">MPQFDIITFFNQTLYLLLFLTIFYFISLRYAVPPVSSVIKSRVMVFRFYT</sequence>
<keyword evidence="6" id="KW-0066">ATP synthesis</keyword>
<evidence type="ECO:0000313" key="9">
    <source>
        <dbReference type="EMBL" id="QWE51018.1"/>
    </source>
</evidence>
<organism evidence="9">
    <name type="scientific">Phaeophyceae sp</name>
    <dbReference type="NCBI Taxonomy" id="2249243"/>
    <lineage>
        <taxon>Eukaryota</taxon>
        <taxon>Sar</taxon>
        <taxon>Stramenopiles</taxon>
        <taxon>Ochrophyta</taxon>
        <taxon>PX clade</taxon>
        <taxon>Phaeophyceae</taxon>
    </lineage>
</organism>
<evidence type="ECO:0000256" key="3">
    <source>
        <dbReference type="ARBA" id="ARBA00022989"/>
    </source>
</evidence>
<keyword evidence="3 7" id="KW-1133">Transmembrane helix</keyword>
<feature type="domain" description="ATP synthase YMF19-like N-terminal" evidence="8">
    <location>
        <begin position="2"/>
        <end position="43"/>
    </location>
</feature>
<accession>A0A8E8U510</accession>
<evidence type="ECO:0000256" key="4">
    <source>
        <dbReference type="ARBA" id="ARBA00023128"/>
    </source>
</evidence>
<evidence type="ECO:0000256" key="5">
    <source>
        <dbReference type="ARBA" id="ARBA00023136"/>
    </source>
</evidence>
<evidence type="ECO:0000256" key="1">
    <source>
        <dbReference type="ARBA" id="ARBA00004325"/>
    </source>
</evidence>
<dbReference type="Pfam" id="PF02326">
    <property type="entry name" value="YMF19"/>
    <property type="match status" value="1"/>
</dbReference>
<proteinExistence type="predicted"/>
<geneLocation type="mitochondrion" evidence="9"/>
<feature type="transmembrane region" description="Helical" evidence="7">
    <location>
        <begin position="12"/>
        <end position="32"/>
    </location>
</feature>
<name>A0A8E8U510_9PHAE</name>
<protein>
    <submittedName>
        <fullName evidence="9">Atp8</fullName>
    </submittedName>
</protein>
<evidence type="ECO:0000259" key="8">
    <source>
        <dbReference type="Pfam" id="PF02326"/>
    </source>
</evidence>
<dbReference type="AlphaFoldDB" id="A0A8E8U510"/>
<keyword evidence="4 9" id="KW-0496">Mitochondrion</keyword>
<comment type="subcellular location">
    <subcellularLocation>
        <location evidence="1">Mitochondrion membrane</location>
    </subcellularLocation>
</comment>
<dbReference type="GO" id="GO:0006754">
    <property type="term" value="P:ATP biosynthetic process"/>
    <property type="evidence" value="ECO:0007669"/>
    <property type="project" value="UniProtKB-KW"/>
</dbReference>
<evidence type="ECO:0000256" key="7">
    <source>
        <dbReference type="SAM" id="Phobius"/>
    </source>
</evidence>